<dbReference type="Proteomes" id="UP000829398">
    <property type="component" value="Chromosome 3"/>
</dbReference>
<name>A0ACB8M5T6_CITSI</name>
<accession>A0ACB8M5T6</accession>
<keyword evidence="2" id="KW-1185">Reference proteome</keyword>
<protein>
    <submittedName>
        <fullName evidence="1">Uncharacterized protein</fullName>
    </submittedName>
</protein>
<comment type="caution">
    <text evidence="1">The sequence shown here is derived from an EMBL/GenBank/DDBJ whole genome shotgun (WGS) entry which is preliminary data.</text>
</comment>
<proteinExistence type="predicted"/>
<gene>
    <name evidence="1" type="ORF">KPL71_008210</name>
</gene>
<dbReference type="EMBL" id="CM039172">
    <property type="protein sequence ID" value="KAH9780770.1"/>
    <property type="molecule type" value="Genomic_DNA"/>
</dbReference>
<evidence type="ECO:0000313" key="2">
    <source>
        <dbReference type="Proteomes" id="UP000829398"/>
    </source>
</evidence>
<reference evidence="2" key="1">
    <citation type="journal article" date="2023" name="Hortic. Res.">
        <title>A chromosome-level phased genome enabling allele-level studies in sweet orange: a case study on citrus Huanglongbing tolerance.</title>
        <authorList>
            <person name="Wu B."/>
            <person name="Yu Q."/>
            <person name="Deng Z."/>
            <person name="Duan Y."/>
            <person name="Luo F."/>
            <person name="Gmitter F. Jr."/>
        </authorList>
    </citation>
    <scope>NUCLEOTIDE SEQUENCE [LARGE SCALE GENOMIC DNA]</scope>
    <source>
        <strain evidence="2">cv. Valencia</strain>
    </source>
</reference>
<sequence>MAKRRIHPPSSWWSRLALLDTRFKEYQHAVIGTVLTTLHAGSALLTFYPNFNLSLQDPNLPIAFKVQIQLQGAEQAVTAKMATLQHQLVYRLQNHALDLPSPQTSSDALMILADTKTIPTIVQIPRQIPKQELLKLMPMEWLSNYEKFHQNSQPIHTSEAFFEKRDDVSTAQENIPICSFSLKGYPIYPDKLDGHFLWDVPGSHMCNPDCPCLEEESDNDNAIYYQRRQSRRKKKSVLLSLCKNQPPFPPHDLEAKTETSFPLYNSTPQKHKPIQTCRQQAGFISAPQPLSCMMFSSTSASYQEKFPSLEKRTNPHTKVTTRPFVPSPVTPNGQTEEPRPFETVLNWQSENARAQNSVLQRLDAKVDSVASQVRSTDGKVDSIAAQLEKMYLDMKARVSQLDLDFHQMIKNRYWGPEFDHKEAKIRKLKAELE</sequence>
<evidence type="ECO:0000313" key="1">
    <source>
        <dbReference type="EMBL" id="KAH9780770.1"/>
    </source>
</evidence>
<organism evidence="1 2">
    <name type="scientific">Citrus sinensis</name>
    <name type="common">Sweet orange</name>
    <name type="synonym">Citrus aurantium var. sinensis</name>
    <dbReference type="NCBI Taxonomy" id="2711"/>
    <lineage>
        <taxon>Eukaryota</taxon>
        <taxon>Viridiplantae</taxon>
        <taxon>Streptophyta</taxon>
        <taxon>Embryophyta</taxon>
        <taxon>Tracheophyta</taxon>
        <taxon>Spermatophyta</taxon>
        <taxon>Magnoliopsida</taxon>
        <taxon>eudicotyledons</taxon>
        <taxon>Gunneridae</taxon>
        <taxon>Pentapetalae</taxon>
        <taxon>rosids</taxon>
        <taxon>malvids</taxon>
        <taxon>Sapindales</taxon>
        <taxon>Rutaceae</taxon>
        <taxon>Aurantioideae</taxon>
        <taxon>Citrus</taxon>
    </lineage>
</organism>